<evidence type="ECO:0000256" key="9">
    <source>
        <dbReference type="SAM" id="Phobius"/>
    </source>
</evidence>
<dbReference type="Pfam" id="PF00175">
    <property type="entry name" value="NAD_binding_1"/>
    <property type="match status" value="1"/>
</dbReference>
<dbReference type="PROSITE" id="PS50902">
    <property type="entry name" value="FLAVODOXIN_LIKE"/>
    <property type="match status" value="1"/>
</dbReference>
<name>A0A5B8MRM0_9CHLO</name>
<dbReference type="InterPro" id="IPR023173">
    <property type="entry name" value="NADPH_Cyt_P450_Rdtase_alpha"/>
</dbReference>
<dbReference type="InterPro" id="IPR008254">
    <property type="entry name" value="Flavodoxin/NO_synth"/>
</dbReference>
<dbReference type="Gene3D" id="1.20.990.10">
    <property type="entry name" value="NADPH-cytochrome p450 Reductase, Chain A, domain 3"/>
    <property type="match status" value="1"/>
</dbReference>
<dbReference type="PROSITE" id="PS51384">
    <property type="entry name" value="FAD_FR"/>
    <property type="match status" value="1"/>
</dbReference>
<dbReference type="InterPro" id="IPR001709">
    <property type="entry name" value="Flavoprot_Pyr_Nucl_cyt_Rdtase"/>
</dbReference>
<evidence type="ECO:0000313" key="13">
    <source>
        <dbReference type="Proteomes" id="UP000316726"/>
    </source>
</evidence>
<evidence type="ECO:0000256" key="2">
    <source>
        <dbReference type="ARBA" id="ARBA00001974"/>
    </source>
</evidence>
<evidence type="ECO:0000256" key="3">
    <source>
        <dbReference type="ARBA" id="ARBA00022630"/>
    </source>
</evidence>
<evidence type="ECO:0000256" key="7">
    <source>
        <dbReference type="ARBA" id="ARBA00023002"/>
    </source>
</evidence>
<gene>
    <name evidence="12" type="ORF">A3770_09p56210</name>
</gene>
<evidence type="ECO:0000256" key="6">
    <source>
        <dbReference type="ARBA" id="ARBA00022857"/>
    </source>
</evidence>
<dbReference type="PRINTS" id="PR00369">
    <property type="entry name" value="FLAVODOXIN"/>
</dbReference>
<dbReference type="InterPro" id="IPR001094">
    <property type="entry name" value="Flavdoxin-like"/>
</dbReference>
<keyword evidence="9" id="KW-0812">Transmembrane</keyword>
<keyword evidence="9" id="KW-0472">Membrane</keyword>
<dbReference type="InterPro" id="IPR003097">
    <property type="entry name" value="CysJ-like_FAD-binding"/>
</dbReference>
<dbReference type="GO" id="GO:0005829">
    <property type="term" value="C:cytosol"/>
    <property type="evidence" value="ECO:0007669"/>
    <property type="project" value="TreeGrafter"/>
</dbReference>
<dbReference type="Gene3D" id="2.40.30.10">
    <property type="entry name" value="Translation factors"/>
    <property type="match status" value="1"/>
</dbReference>
<dbReference type="EC" id="1.6.2.4" evidence="8"/>
<comment type="cofactor">
    <cofactor evidence="2">
        <name>FAD</name>
        <dbReference type="ChEBI" id="CHEBI:57692"/>
    </cofactor>
</comment>
<dbReference type="Gene3D" id="3.40.50.360">
    <property type="match status" value="1"/>
</dbReference>
<dbReference type="EMBL" id="CP031042">
    <property type="protein sequence ID" value="QDZ23103.1"/>
    <property type="molecule type" value="Genomic_DNA"/>
</dbReference>
<evidence type="ECO:0000313" key="12">
    <source>
        <dbReference type="EMBL" id="QDZ23103.1"/>
    </source>
</evidence>
<sequence>MFGTAASGGASSMEPTGVVHVNLMFYVSALVVLTSLGALYVKYAASKSKEYDLYAPRQNGTQEQQAEGPKVSVLFGTQTGTAERFANQISEEINERYPKVKAAAYDIETYDHENKLEAEELALFCVATYGDGEPTDSALNFTTWMGDLVSKGEEDGSMPLKGLKYGVFALGNKQYEHYCACGKLVDRRLKALGATQVIERGEGDDDANIEDDFAAWKEKLWVELDNLGYAAATKMNGANGHHANGNGVAVKKTPSKAPEEFSVEKVAGTASLWRFDKAEIGPNSPVEVPVSERRELHTSESDRSCIHAELDISGTNLSYETGDHVGIFASNPPELVSEALKRLDYDGKSFVKLTAKPGSKLSKLMFEGKAMSIRDLVSYFLDLQSPPRKESLLALAACASDPKEKARLEHLASKEGRDEYRSYILDDLRSLLEVLQAFPSAKPSLGVFAARIAPKLQPRFYSISSSPLKHPKSIHISCALVEGDSPTGRYHKGVASTWLSRCKPNSSKIAVFVRKSNFKLPQKAEAPIIMIGPGTGFAPFRGFLQEREAQASMGGAGLGEAHLYFGCRSRTKDFIYEDEIMGWKESDVLSMLNCAFSRDQAKKVYVQDLIKQRAQEFYRLIGEEKASLYICGDKNMAKDVNLVLHSIIQQQGGKTSSEAEGMIKDMQTEGRYMRDVW</sequence>
<dbReference type="Pfam" id="PF00667">
    <property type="entry name" value="FAD_binding_1"/>
    <property type="match status" value="1"/>
</dbReference>
<evidence type="ECO:0000256" key="4">
    <source>
        <dbReference type="ARBA" id="ARBA00022643"/>
    </source>
</evidence>
<dbReference type="Gene3D" id="3.40.50.80">
    <property type="entry name" value="Nucleotide-binding domain of ferredoxin-NADP reductase (FNR) module"/>
    <property type="match status" value="1"/>
</dbReference>
<dbReference type="FunFam" id="3.40.50.80:FF:000001">
    <property type="entry name" value="NADPH--cytochrome P450 reductase 1"/>
    <property type="match status" value="1"/>
</dbReference>
<evidence type="ECO:0000256" key="8">
    <source>
        <dbReference type="ARBA" id="ARBA00023797"/>
    </source>
</evidence>
<dbReference type="SUPFAM" id="SSF52218">
    <property type="entry name" value="Flavoproteins"/>
    <property type="match status" value="1"/>
</dbReference>
<dbReference type="PRINTS" id="PR00371">
    <property type="entry name" value="FPNCR"/>
</dbReference>
<feature type="transmembrane region" description="Helical" evidence="9">
    <location>
        <begin position="23"/>
        <end position="41"/>
    </location>
</feature>
<reference evidence="12 13" key="1">
    <citation type="submission" date="2018-07" db="EMBL/GenBank/DDBJ databases">
        <title>The complete nuclear genome of the prasinophyte Chloropicon primus (CCMP1205).</title>
        <authorList>
            <person name="Pombert J.-F."/>
            <person name="Otis C."/>
            <person name="Turmel M."/>
            <person name="Lemieux C."/>
        </authorList>
    </citation>
    <scope>NUCLEOTIDE SEQUENCE [LARGE SCALE GENOMIC DNA]</scope>
    <source>
        <strain evidence="12 13">CCMP1205</strain>
    </source>
</reference>
<organism evidence="12 13">
    <name type="scientific">Chloropicon primus</name>
    <dbReference type="NCBI Taxonomy" id="1764295"/>
    <lineage>
        <taxon>Eukaryota</taxon>
        <taxon>Viridiplantae</taxon>
        <taxon>Chlorophyta</taxon>
        <taxon>Chloropicophyceae</taxon>
        <taxon>Chloropicales</taxon>
        <taxon>Chloropicaceae</taxon>
        <taxon>Chloropicon</taxon>
    </lineage>
</organism>
<proteinExistence type="predicted"/>
<keyword evidence="4" id="KW-0288">FMN</keyword>
<dbReference type="PANTHER" id="PTHR19384:SF17">
    <property type="entry name" value="NADPH--CYTOCHROME P450 REDUCTASE"/>
    <property type="match status" value="1"/>
</dbReference>
<keyword evidence="6" id="KW-0521">NADP</keyword>
<feature type="domain" description="Flavodoxin-like" evidence="10">
    <location>
        <begin position="71"/>
        <end position="221"/>
    </location>
</feature>
<keyword evidence="5" id="KW-0274">FAD</keyword>
<dbReference type="InterPro" id="IPR017927">
    <property type="entry name" value="FAD-bd_FR_type"/>
</dbReference>
<dbReference type="InterPro" id="IPR029039">
    <property type="entry name" value="Flavoprotein-like_sf"/>
</dbReference>
<dbReference type="Proteomes" id="UP000316726">
    <property type="component" value="Chromosome 9"/>
</dbReference>
<dbReference type="GO" id="GO:0050660">
    <property type="term" value="F:flavin adenine dinucleotide binding"/>
    <property type="evidence" value="ECO:0007669"/>
    <property type="project" value="TreeGrafter"/>
</dbReference>
<keyword evidence="9" id="KW-1133">Transmembrane helix</keyword>
<feature type="domain" description="FAD-binding FR-type" evidence="11">
    <location>
        <begin position="283"/>
        <end position="521"/>
    </location>
</feature>
<evidence type="ECO:0000256" key="5">
    <source>
        <dbReference type="ARBA" id="ARBA00022827"/>
    </source>
</evidence>
<dbReference type="SUPFAM" id="SSF63380">
    <property type="entry name" value="Riboflavin synthase domain-like"/>
    <property type="match status" value="1"/>
</dbReference>
<comment type="cofactor">
    <cofactor evidence="1">
        <name>FMN</name>
        <dbReference type="ChEBI" id="CHEBI:58210"/>
    </cofactor>
</comment>
<evidence type="ECO:0000259" key="11">
    <source>
        <dbReference type="PROSITE" id="PS51384"/>
    </source>
</evidence>
<dbReference type="InterPro" id="IPR039261">
    <property type="entry name" value="FNR_nucleotide-bd"/>
</dbReference>
<evidence type="ECO:0000256" key="1">
    <source>
        <dbReference type="ARBA" id="ARBA00001917"/>
    </source>
</evidence>
<evidence type="ECO:0000259" key="10">
    <source>
        <dbReference type="PROSITE" id="PS50902"/>
    </source>
</evidence>
<keyword evidence="13" id="KW-1185">Reference proteome</keyword>
<dbReference type="AlphaFoldDB" id="A0A5B8MRM0"/>
<keyword evidence="3" id="KW-0285">Flavoprotein</keyword>
<dbReference type="GO" id="GO:0003958">
    <property type="term" value="F:NADPH-hemoprotein reductase activity"/>
    <property type="evidence" value="ECO:0007669"/>
    <property type="project" value="UniProtKB-EC"/>
</dbReference>
<dbReference type="InterPro" id="IPR017938">
    <property type="entry name" value="Riboflavin_synthase-like_b-brl"/>
</dbReference>
<dbReference type="Pfam" id="PF00258">
    <property type="entry name" value="Flavodoxin_1"/>
    <property type="match status" value="1"/>
</dbReference>
<accession>A0A5B8MRM0</accession>
<dbReference type="InterPro" id="IPR001433">
    <property type="entry name" value="OxRdtase_FAD/NAD-bd"/>
</dbReference>
<keyword evidence="7" id="KW-0560">Oxidoreductase</keyword>
<dbReference type="OrthoDB" id="1856718at2759"/>
<dbReference type="STRING" id="1764295.A0A5B8MRM0"/>
<dbReference type="GO" id="GO:0010181">
    <property type="term" value="F:FMN binding"/>
    <property type="evidence" value="ECO:0007669"/>
    <property type="project" value="InterPro"/>
</dbReference>
<dbReference type="SUPFAM" id="SSF52343">
    <property type="entry name" value="Ferredoxin reductase-like, C-terminal NADP-linked domain"/>
    <property type="match status" value="1"/>
</dbReference>
<protein>
    <recommendedName>
        <fullName evidence="8">NADPH--hemoprotein reductase</fullName>
        <ecNumber evidence="8">1.6.2.4</ecNumber>
    </recommendedName>
</protein>
<dbReference type="PANTHER" id="PTHR19384">
    <property type="entry name" value="NITRIC OXIDE SYNTHASE-RELATED"/>
    <property type="match status" value="1"/>
</dbReference>